<evidence type="ECO:0000256" key="1">
    <source>
        <dbReference type="SAM" id="SignalP"/>
    </source>
</evidence>
<organism evidence="2 3">
    <name type="scientific">Herbihabitans rhizosphaerae</name>
    <dbReference type="NCBI Taxonomy" id="1872711"/>
    <lineage>
        <taxon>Bacteria</taxon>
        <taxon>Bacillati</taxon>
        <taxon>Actinomycetota</taxon>
        <taxon>Actinomycetes</taxon>
        <taxon>Pseudonocardiales</taxon>
        <taxon>Pseudonocardiaceae</taxon>
        <taxon>Herbihabitans</taxon>
    </lineage>
</organism>
<dbReference type="Proteomes" id="UP000294257">
    <property type="component" value="Unassembled WGS sequence"/>
</dbReference>
<proteinExistence type="predicted"/>
<dbReference type="EMBL" id="SGWQ01000008">
    <property type="protein sequence ID" value="RZS34901.1"/>
    <property type="molecule type" value="Genomic_DNA"/>
</dbReference>
<comment type="caution">
    <text evidence="2">The sequence shown here is derived from an EMBL/GenBank/DDBJ whole genome shotgun (WGS) entry which is preliminary data.</text>
</comment>
<dbReference type="Gene3D" id="2.60.20.10">
    <property type="entry name" value="Crystallins"/>
    <property type="match status" value="1"/>
</dbReference>
<reference evidence="2 3" key="1">
    <citation type="submission" date="2019-02" db="EMBL/GenBank/DDBJ databases">
        <title>Genomic Encyclopedia of Type Strains, Phase IV (KMG-IV): sequencing the most valuable type-strain genomes for metagenomic binning, comparative biology and taxonomic classification.</title>
        <authorList>
            <person name="Goeker M."/>
        </authorList>
    </citation>
    <scope>NUCLEOTIDE SEQUENCE [LARGE SCALE GENOMIC DNA]</scope>
    <source>
        <strain evidence="2 3">DSM 101727</strain>
    </source>
</reference>
<name>A0A4Q7KIX8_9PSEU</name>
<evidence type="ECO:0000313" key="2">
    <source>
        <dbReference type="EMBL" id="RZS34901.1"/>
    </source>
</evidence>
<dbReference type="Pfam" id="PF03995">
    <property type="entry name" value="Inhibitor_I36"/>
    <property type="match status" value="1"/>
</dbReference>
<keyword evidence="1" id="KW-0732">Signal</keyword>
<feature type="chain" id="PRO_5020865288" evidence="1">
    <location>
        <begin position="28"/>
        <end position="149"/>
    </location>
</feature>
<accession>A0A4Q7KIX8</accession>
<feature type="signal peptide" evidence="1">
    <location>
        <begin position="1"/>
        <end position="27"/>
    </location>
</feature>
<sequence>MTSRVVLMAMTVVAAAGVIAGAGQASADVPPFSEAQGSGLDECDANRVCLYTSPRYNENAPAGSAWMWQLKSSQPNLHVAPTAGDEPDSVFNNTDSPVTLYQHYYVGLCVTVGPGRAIEDLDHYGLKNQVSSVRISTTYVCPSTGSVSP</sequence>
<dbReference type="AlphaFoldDB" id="A0A4Q7KIX8"/>
<evidence type="ECO:0000313" key="3">
    <source>
        <dbReference type="Proteomes" id="UP000294257"/>
    </source>
</evidence>
<keyword evidence="3" id="KW-1185">Reference proteome</keyword>
<protein>
    <submittedName>
        <fullName evidence="2">Peptidase inhibitor family I36</fullName>
    </submittedName>
</protein>
<gene>
    <name evidence="2" type="ORF">EV193_108251</name>
</gene>